<keyword evidence="4" id="KW-0472">Membrane</keyword>
<evidence type="ECO:0000259" key="5">
    <source>
        <dbReference type="PROSITE" id="PS50850"/>
    </source>
</evidence>
<dbReference type="InterPro" id="IPR020846">
    <property type="entry name" value="MFS_dom"/>
</dbReference>
<evidence type="ECO:0000313" key="7">
    <source>
        <dbReference type="Proteomes" id="UP000616769"/>
    </source>
</evidence>
<comment type="caution">
    <text evidence="6">The sequence shown here is derived from an EMBL/GenBank/DDBJ whole genome shotgun (WGS) entry which is preliminary data.</text>
</comment>
<protein>
    <submittedName>
        <fullName evidence="6">Glucose transporter-like protein</fullName>
    </submittedName>
</protein>
<keyword evidence="6" id="KW-0813">Transport</keyword>
<organism evidence="6 7">
    <name type="scientific">Sarcoptes scabiei</name>
    <name type="common">Itch mite</name>
    <name type="synonym">Acarus scabiei</name>
    <dbReference type="NCBI Taxonomy" id="52283"/>
    <lineage>
        <taxon>Eukaryota</taxon>
        <taxon>Metazoa</taxon>
        <taxon>Ecdysozoa</taxon>
        <taxon>Arthropoda</taxon>
        <taxon>Chelicerata</taxon>
        <taxon>Arachnida</taxon>
        <taxon>Acari</taxon>
        <taxon>Acariformes</taxon>
        <taxon>Sarcoptiformes</taxon>
        <taxon>Astigmata</taxon>
        <taxon>Psoroptidia</taxon>
        <taxon>Sarcoptoidea</taxon>
        <taxon>Sarcoptidae</taxon>
        <taxon>Sarcoptinae</taxon>
        <taxon>Sarcoptes</taxon>
    </lineage>
</organism>
<accession>A0A131ZSY9</accession>
<dbReference type="Proteomes" id="UP000616769">
    <property type="component" value="Unassembled WGS sequence"/>
</dbReference>
<evidence type="ECO:0000256" key="2">
    <source>
        <dbReference type="ARBA" id="ARBA00022692"/>
    </source>
</evidence>
<dbReference type="PANTHER" id="PTHR23503:SF128">
    <property type="entry name" value="GLUCOSE TRANSPORTER TYPE 1"/>
    <property type="match status" value="1"/>
</dbReference>
<evidence type="ECO:0000256" key="4">
    <source>
        <dbReference type="ARBA" id="ARBA00023136"/>
    </source>
</evidence>
<proteinExistence type="predicted"/>
<sequence length="159" mass="17464">MAEVYKSRTGKYMSEEMLTLIWSVAVSIFAFGGMIGGLCGGAIADYCGRKCGLLLNNAIVILGATLMSSSHLFQSIECLIMGRFFIGLSCGLNTALVPMYSQSIGRYDWIAFVTNFRPTTDPWNRRWLAISIGCGIHTSHITIDAITTMSRITKISMDQ</sequence>
<evidence type="ECO:0000256" key="3">
    <source>
        <dbReference type="ARBA" id="ARBA00022989"/>
    </source>
</evidence>
<dbReference type="InterPro" id="IPR045263">
    <property type="entry name" value="GLUT"/>
</dbReference>
<dbReference type="SUPFAM" id="SSF103473">
    <property type="entry name" value="MFS general substrate transporter"/>
    <property type="match status" value="1"/>
</dbReference>
<dbReference type="VEuPathDB" id="VectorBase:SSCA008282"/>
<dbReference type="GO" id="GO:0016020">
    <property type="term" value="C:membrane"/>
    <property type="evidence" value="ECO:0007669"/>
    <property type="project" value="UniProtKB-SubCell"/>
</dbReference>
<dbReference type="AlphaFoldDB" id="A0A131ZSY9"/>
<feature type="domain" description="Major facilitator superfamily (MFS) profile" evidence="5">
    <location>
        <begin position="1"/>
        <end position="159"/>
    </location>
</feature>
<dbReference type="GO" id="GO:0015149">
    <property type="term" value="F:hexose transmembrane transporter activity"/>
    <property type="evidence" value="ECO:0007669"/>
    <property type="project" value="TreeGrafter"/>
</dbReference>
<dbReference type="PANTHER" id="PTHR23503">
    <property type="entry name" value="SOLUTE CARRIER FAMILY 2"/>
    <property type="match status" value="1"/>
</dbReference>
<reference evidence="6 7" key="1">
    <citation type="journal article" date="2015" name="Parasit. Vectors">
        <title>Draft genome of the scabies mite.</title>
        <authorList>
            <person name="Rider S.D.Jr."/>
            <person name="Morgan M.S."/>
            <person name="Arlian L.G."/>
        </authorList>
    </citation>
    <scope>NUCLEOTIDE SEQUENCE [LARGE SCALE GENOMIC DNA]</scope>
    <source>
        <strain evidence="6">Arlian Lab</strain>
    </source>
</reference>
<dbReference type="PROSITE" id="PS50850">
    <property type="entry name" value="MFS"/>
    <property type="match status" value="1"/>
</dbReference>
<keyword evidence="6" id="KW-0762">Sugar transport</keyword>
<gene>
    <name evidence="6" type="ORF">QR98_0002670</name>
</gene>
<dbReference type="EMBL" id="JXLN01000306">
    <property type="protein sequence ID" value="KPL97521.1"/>
    <property type="molecule type" value="Genomic_DNA"/>
</dbReference>
<comment type="subcellular location">
    <subcellularLocation>
        <location evidence="1">Membrane</location>
        <topology evidence="1">Multi-pass membrane protein</topology>
    </subcellularLocation>
</comment>
<dbReference type="InterPro" id="IPR005828">
    <property type="entry name" value="MFS_sugar_transport-like"/>
</dbReference>
<name>A0A131ZSY9_SARSC</name>
<evidence type="ECO:0000313" key="6">
    <source>
        <dbReference type="EMBL" id="KPL97521.1"/>
    </source>
</evidence>
<evidence type="ECO:0000256" key="1">
    <source>
        <dbReference type="ARBA" id="ARBA00004141"/>
    </source>
</evidence>
<dbReference type="Pfam" id="PF00083">
    <property type="entry name" value="Sugar_tr"/>
    <property type="match status" value="1"/>
</dbReference>
<dbReference type="InterPro" id="IPR036259">
    <property type="entry name" value="MFS_trans_sf"/>
</dbReference>
<keyword evidence="2" id="KW-0812">Transmembrane</keyword>
<keyword evidence="3" id="KW-1133">Transmembrane helix</keyword>
<dbReference type="Gene3D" id="1.20.1250.20">
    <property type="entry name" value="MFS general substrate transporter like domains"/>
    <property type="match status" value="1"/>
</dbReference>